<dbReference type="InterPro" id="IPR005153">
    <property type="entry name" value="MbtH-like_dom"/>
</dbReference>
<name>A0ABT4WZF6_9BACI</name>
<comment type="caution">
    <text evidence="2">The sequence shown here is derived from an EMBL/GenBank/DDBJ whole genome shotgun (WGS) entry which is preliminary data.</text>
</comment>
<dbReference type="InterPro" id="IPR038020">
    <property type="entry name" value="MbtH-like_sf"/>
</dbReference>
<dbReference type="Gene3D" id="3.90.820.10">
    <property type="entry name" value="Structural Genomics, Unknown Function 30-nov-00 1gh9 Mol_id"/>
    <property type="match status" value="1"/>
</dbReference>
<dbReference type="Pfam" id="PF03621">
    <property type="entry name" value="MbtH"/>
    <property type="match status" value="1"/>
</dbReference>
<organism evidence="2 3">
    <name type="scientific">Bacillus changyiensis</name>
    <dbReference type="NCBI Taxonomy" id="3004103"/>
    <lineage>
        <taxon>Bacteria</taxon>
        <taxon>Bacillati</taxon>
        <taxon>Bacillota</taxon>
        <taxon>Bacilli</taxon>
        <taxon>Bacillales</taxon>
        <taxon>Bacillaceae</taxon>
        <taxon>Bacillus</taxon>
    </lineage>
</organism>
<protein>
    <submittedName>
        <fullName evidence="2">MbtH family NRPS accessory protein</fullName>
    </submittedName>
</protein>
<proteinExistence type="predicted"/>
<accession>A0ABT4WZF6</accession>
<evidence type="ECO:0000259" key="1">
    <source>
        <dbReference type="SMART" id="SM00923"/>
    </source>
</evidence>
<dbReference type="Proteomes" id="UP001211894">
    <property type="component" value="Unassembled WGS sequence"/>
</dbReference>
<dbReference type="SUPFAM" id="SSF160582">
    <property type="entry name" value="MbtH-like"/>
    <property type="match status" value="1"/>
</dbReference>
<dbReference type="EMBL" id="JAQKAB010000001">
    <property type="protein sequence ID" value="MDA7025415.1"/>
    <property type="molecule type" value="Genomic_DNA"/>
</dbReference>
<dbReference type="PANTHER" id="PTHR38444">
    <property type="entry name" value="ENTEROBACTIN BIOSYNTHESIS PROTEIN YBDZ"/>
    <property type="match status" value="1"/>
</dbReference>
<gene>
    <name evidence="2" type="ORF">PJ311_02170</name>
</gene>
<dbReference type="PANTHER" id="PTHR38444:SF1">
    <property type="entry name" value="ENTEROBACTIN BIOSYNTHESIS PROTEIN YBDZ"/>
    <property type="match status" value="1"/>
</dbReference>
<dbReference type="InterPro" id="IPR037407">
    <property type="entry name" value="MLP_fam"/>
</dbReference>
<feature type="domain" description="MbtH-like" evidence="1">
    <location>
        <begin position="3"/>
        <end position="53"/>
    </location>
</feature>
<evidence type="ECO:0000313" key="2">
    <source>
        <dbReference type="EMBL" id="MDA7025415.1"/>
    </source>
</evidence>
<sequence>MTNPFETQDGTFVVLKNQEGQYSLWPAFIDAPSGWMVVCEEMSRSACLDYIRSHWTDLQPNSLKAVVQKNS</sequence>
<dbReference type="SMART" id="SM00923">
    <property type="entry name" value="MbtH"/>
    <property type="match status" value="1"/>
</dbReference>
<dbReference type="RefSeq" id="WP_271339272.1">
    <property type="nucleotide sequence ID" value="NZ_JAQKAB010000001.1"/>
</dbReference>
<evidence type="ECO:0000313" key="3">
    <source>
        <dbReference type="Proteomes" id="UP001211894"/>
    </source>
</evidence>
<keyword evidence="3" id="KW-1185">Reference proteome</keyword>
<reference evidence="2 3" key="1">
    <citation type="submission" date="2023-01" db="EMBL/GenBank/DDBJ databases">
        <title>Bacillus changyiensis sp. nov., isolated from a coastal deposit.</title>
        <authorList>
            <person name="Xiao G."/>
            <person name="Lai Q."/>
            <person name="Hu Z."/>
            <person name="Shao Z."/>
        </authorList>
    </citation>
    <scope>NUCLEOTIDE SEQUENCE [LARGE SCALE GENOMIC DNA]</scope>
    <source>
        <strain evidence="2 3">CLL-7-23</strain>
    </source>
</reference>